<sequence>MNNVESGSSPRPEVVIIAPVIPDENTQGLAGRYLLDLVAALDSFNPLIFSPDTMRNRRTAARGAPRHRLVELNAKPGTRRQVRPLTSPLPAHRGFARALLEDPEIVAIMDNARVIELYGLESTPLAMSLRKRFPSARITVTLPDVATDRSTTPPGVASRKFARAERRASGVADTVITFSPEARSRLAEVNNATVIFPPFMARSAASFDPSAAHQRAENHYPVPADERFDDVDSWIRHRFGWKQFKRRVHAVYGPDVSCDAGESPTHREPTFALSVVIPVYNGEHGLSDQLDSLAMQPEADELDVVIADNGSTDRSATVAQAYANAFGAFRVVDASAARGPSHARNIGALMARGRDILFVDADDELRMGYVSAMRSALERHVLVGSVPLLSMPGEAPPPIPKEPKSLRPGPFWFPEYALGGALGVRRETMLEAGGFDESFRGHEEVDFCGRIQQLGYEMVGVPTAVYDYRQRSTLRDAFRQYQHYGHTSIQLWVKHHEEIELQSISLRSTVRPMVRAALRTISSTDRISLEQNIRGVGWMLGTVGGHLRYRVFGSIPNSKLINNFKSVDE</sequence>
<dbReference type="Gene3D" id="3.90.550.10">
    <property type="entry name" value="Spore Coat Polysaccharide Biosynthesis Protein SpsA, Chain A"/>
    <property type="match status" value="1"/>
</dbReference>
<organism evidence="2 3">
    <name type="scientific">Gulosibacter molinativorax</name>
    <dbReference type="NCBI Taxonomy" id="256821"/>
    <lineage>
        <taxon>Bacteria</taxon>
        <taxon>Bacillati</taxon>
        <taxon>Actinomycetota</taxon>
        <taxon>Actinomycetes</taxon>
        <taxon>Micrococcales</taxon>
        <taxon>Microbacteriaceae</taxon>
        <taxon>Gulosibacter</taxon>
    </lineage>
</organism>
<dbReference type="InterPro" id="IPR029044">
    <property type="entry name" value="Nucleotide-diphossugar_trans"/>
</dbReference>
<accession>A0ABT7C515</accession>
<evidence type="ECO:0000313" key="2">
    <source>
        <dbReference type="EMBL" id="MDJ1370125.1"/>
    </source>
</evidence>
<dbReference type="RefSeq" id="WP_084147318.1">
    <property type="nucleotide sequence ID" value="NZ_PXVD01000002.1"/>
</dbReference>
<name>A0ABT7C515_9MICO</name>
<dbReference type="PANTHER" id="PTHR43685">
    <property type="entry name" value="GLYCOSYLTRANSFERASE"/>
    <property type="match status" value="1"/>
</dbReference>
<proteinExistence type="predicted"/>
<dbReference type="InterPro" id="IPR001173">
    <property type="entry name" value="Glyco_trans_2-like"/>
</dbReference>
<evidence type="ECO:0000313" key="3">
    <source>
        <dbReference type="Proteomes" id="UP001170379"/>
    </source>
</evidence>
<dbReference type="Pfam" id="PF00535">
    <property type="entry name" value="Glycos_transf_2"/>
    <property type="match status" value="1"/>
</dbReference>
<dbReference type="InterPro" id="IPR050834">
    <property type="entry name" value="Glycosyltransf_2"/>
</dbReference>
<dbReference type="SUPFAM" id="SSF53448">
    <property type="entry name" value="Nucleotide-diphospho-sugar transferases"/>
    <property type="match status" value="1"/>
</dbReference>
<evidence type="ECO:0000259" key="1">
    <source>
        <dbReference type="Pfam" id="PF00535"/>
    </source>
</evidence>
<dbReference type="Proteomes" id="UP001170379">
    <property type="component" value="Unassembled WGS sequence"/>
</dbReference>
<reference evidence="2" key="1">
    <citation type="submission" date="2018-03" db="EMBL/GenBank/DDBJ databases">
        <authorList>
            <person name="Nunes O.C."/>
            <person name="Lopes A.R."/>
            <person name="Froufe H."/>
            <person name="Munoz-Merida A."/>
            <person name="Barroso C."/>
            <person name="Egas C."/>
        </authorList>
    </citation>
    <scope>NUCLEOTIDE SEQUENCE</scope>
    <source>
        <strain evidence="2">ON4</strain>
    </source>
</reference>
<keyword evidence="3" id="KW-1185">Reference proteome</keyword>
<protein>
    <recommendedName>
        <fullName evidence="1">Glycosyltransferase 2-like domain-containing protein</fullName>
    </recommendedName>
</protein>
<comment type="caution">
    <text evidence="2">The sequence shown here is derived from an EMBL/GenBank/DDBJ whole genome shotgun (WGS) entry which is preliminary data.</text>
</comment>
<reference evidence="2" key="2">
    <citation type="journal article" date="2022" name="Sci. Rep.">
        <title>In silico prediction of the enzymes involved in the degradation of the herbicide molinate by Gulosibacter molinativorax ON4T.</title>
        <authorList>
            <person name="Lopes A.R."/>
            <person name="Bunin E."/>
            <person name="Viana A.T."/>
            <person name="Froufe H."/>
            <person name="Munoz-Merida A."/>
            <person name="Pinho D."/>
            <person name="Figueiredo J."/>
            <person name="Barroso C."/>
            <person name="Vaz-Moreira I."/>
            <person name="Bellanger X."/>
            <person name="Egas C."/>
            <person name="Nunes O.C."/>
        </authorList>
    </citation>
    <scope>NUCLEOTIDE SEQUENCE</scope>
    <source>
        <strain evidence="2">ON4</strain>
    </source>
</reference>
<dbReference type="EMBL" id="PXVD01000002">
    <property type="protein sequence ID" value="MDJ1370125.1"/>
    <property type="molecule type" value="Genomic_DNA"/>
</dbReference>
<dbReference type="PANTHER" id="PTHR43685:SF12">
    <property type="entry name" value="GLYCOSYL TRANSFERASE FAMILY 2"/>
    <property type="match status" value="1"/>
</dbReference>
<gene>
    <name evidence="2" type="ORF">C7K25_01850</name>
</gene>
<feature type="domain" description="Glycosyltransferase 2-like" evidence="1">
    <location>
        <begin position="274"/>
        <end position="382"/>
    </location>
</feature>